<evidence type="ECO:0000259" key="6">
    <source>
        <dbReference type="Pfam" id="PF01699"/>
    </source>
</evidence>
<sequence length="312" mass="33443">MNLLAYIGLVIIGFTFLVKGADWFVEGTSGIASKMGIPQLVIGLTIVAMGTSAPEAAVSITSAFKGSADIAVGNVLGSNILNILVILGITSIITPLLLQNSTIRYEIPFMIFVTIVFGIVGLNNYILGWLASAILLFLFIVYLAYLYYMSKKGFIDSEENNSKSEQRMFKLIILSIIGVVLIIIGSNFAVDGATGLARVFGVSERVIGLTIVALGTSLPELVTSVTAALKNKADIAIGNIVGSNVFNILFVIGISSAITPVPYQSAFFFDTVVAVLSAVLLYLLILNRDHQLKRWGGVLMLIIYAGYLVYLL</sequence>
<dbReference type="GO" id="GO:0008273">
    <property type="term" value="F:calcium, potassium:sodium antiporter activity"/>
    <property type="evidence" value="ECO:0007669"/>
    <property type="project" value="TreeGrafter"/>
</dbReference>
<comment type="caution">
    <text evidence="7">The sequence shown here is derived from an EMBL/GenBank/DDBJ whole genome shotgun (WGS) entry which is preliminary data.</text>
</comment>
<feature type="transmembrane region" description="Helical" evidence="5">
    <location>
        <begin position="6"/>
        <end position="25"/>
    </location>
</feature>
<keyword evidence="3 5" id="KW-1133">Transmembrane helix</keyword>
<dbReference type="OrthoDB" id="9794225at2"/>
<feature type="transmembrane region" description="Helical" evidence="5">
    <location>
        <begin position="236"/>
        <end position="259"/>
    </location>
</feature>
<evidence type="ECO:0000313" key="7">
    <source>
        <dbReference type="EMBL" id="EMD16292.1"/>
    </source>
</evidence>
<dbReference type="EMBL" id="AGEJ01000022">
    <property type="protein sequence ID" value="EMD16292.1"/>
    <property type="molecule type" value="Genomic_DNA"/>
</dbReference>
<keyword evidence="2 5" id="KW-0812">Transmembrane</keyword>
<dbReference type="PANTHER" id="PTHR10846">
    <property type="entry name" value="SODIUM/POTASSIUM/CALCIUM EXCHANGER"/>
    <property type="match status" value="1"/>
</dbReference>
<protein>
    <submittedName>
        <fullName evidence="7">Calcium/proton exchanger</fullName>
    </submittedName>
</protein>
<proteinExistence type="predicted"/>
<dbReference type="RefSeq" id="WP_004803491.1">
    <property type="nucleotide sequence ID" value="NZ_KB446649.1"/>
</dbReference>
<evidence type="ECO:0000256" key="4">
    <source>
        <dbReference type="ARBA" id="ARBA00023136"/>
    </source>
</evidence>
<name>M2P7K1_9FIRM</name>
<evidence type="ECO:0000256" key="5">
    <source>
        <dbReference type="SAM" id="Phobius"/>
    </source>
</evidence>
<dbReference type="Gene3D" id="1.20.1420.30">
    <property type="entry name" value="NCX, central ion-binding region"/>
    <property type="match status" value="1"/>
</dbReference>
<feature type="transmembrane region" description="Helical" evidence="5">
    <location>
        <begin position="206"/>
        <end position="229"/>
    </location>
</feature>
<feature type="transmembrane region" description="Helical" evidence="5">
    <location>
        <begin position="128"/>
        <end position="148"/>
    </location>
</feature>
<dbReference type="NCBIfam" id="TIGR00367">
    <property type="entry name" value="calcium/sodium antiporter"/>
    <property type="match status" value="1"/>
</dbReference>
<evidence type="ECO:0000256" key="3">
    <source>
        <dbReference type="ARBA" id="ARBA00022989"/>
    </source>
</evidence>
<evidence type="ECO:0000256" key="2">
    <source>
        <dbReference type="ARBA" id="ARBA00022692"/>
    </source>
</evidence>
<feature type="transmembrane region" description="Helical" evidence="5">
    <location>
        <begin position="265"/>
        <end position="285"/>
    </location>
</feature>
<reference evidence="7 8" key="1">
    <citation type="submission" date="2013-02" db="EMBL/GenBank/DDBJ databases">
        <title>The Genome Sequence of Lactobacillus catenaformis F0143.</title>
        <authorList>
            <consortium name="The Broad Institute Genome Sequencing Platform"/>
            <person name="Earl A."/>
            <person name="Ward D."/>
            <person name="Feldgarden M."/>
            <person name="Gevers D."/>
            <person name="Izard J."/>
            <person name="Blanton J.M."/>
            <person name="Mathney J."/>
            <person name="Dewhirst F.E."/>
            <person name="Young S.K."/>
            <person name="Zeng Q."/>
            <person name="Gargeya S."/>
            <person name="Fitzgerald M."/>
            <person name="Haas B."/>
            <person name="Abouelleil A."/>
            <person name="Alvarado L."/>
            <person name="Arachchi H.M."/>
            <person name="Berlin A."/>
            <person name="Chapman S.B."/>
            <person name="Gearin G."/>
            <person name="Goldberg J."/>
            <person name="Griggs A."/>
            <person name="Gujja S."/>
            <person name="Hansen M."/>
            <person name="Heiman D."/>
            <person name="Howarth C."/>
            <person name="Larimer J."/>
            <person name="Lui A."/>
            <person name="MacDonald P.J.P."/>
            <person name="McCowen C."/>
            <person name="Montmayeur A."/>
            <person name="Murphy C."/>
            <person name="Neiman D."/>
            <person name="Pearson M."/>
            <person name="Priest M."/>
            <person name="Roberts A."/>
            <person name="Saif S."/>
            <person name="Shea T."/>
            <person name="Sisk P."/>
            <person name="Stolte C."/>
            <person name="Sykes S."/>
            <person name="Wortman J."/>
            <person name="Nusbaum C."/>
            <person name="Birren B."/>
        </authorList>
    </citation>
    <scope>NUCLEOTIDE SEQUENCE [LARGE SCALE GENOMIC DNA]</scope>
    <source>
        <strain evidence="7 8">OT 569</strain>
    </source>
</reference>
<organism evidence="7 8">
    <name type="scientific">Eggerthia catenaformis OT 569 = DSM 20559</name>
    <dbReference type="NCBI Taxonomy" id="999415"/>
    <lineage>
        <taxon>Bacteria</taxon>
        <taxon>Bacillati</taxon>
        <taxon>Bacillota</taxon>
        <taxon>Erysipelotrichia</taxon>
        <taxon>Erysipelotrichales</taxon>
        <taxon>Coprobacillaceae</taxon>
        <taxon>Eggerthia</taxon>
    </lineage>
</organism>
<keyword evidence="8" id="KW-1185">Reference proteome</keyword>
<dbReference type="Proteomes" id="UP000011758">
    <property type="component" value="Unassembled WGS sequence"/>
</dbReference>
<dbReference type="GO" id="GO:0006874">
    <property type="term" value="P:intracellular calcium ion homeostasis"/>
    <property type="evidence" value="ECO:0007669"/>
    <property type="project" value="TreeGrafter"/>
</dbReference>
<feature type="domain" description="Sodium/calcium exchanger membrane region" evidence="6">
    <location>
        <begin position="171"/>
        <end position="311"/>
    </location>
</feature>
<dbReference type="STRING" id="999415.HMPREF9943_01413"/>
<feature type="transmembrane region" description="Helical" evidence="5">
    <location>
        <begin position="292"/>
        <end position="310"/>
    </location>
</feature>
<comment type="subcellular location">
    <subcellularLocation>
        <location evidence="1">Membrane</location>
        <topology evidence="1">Multi-pass membrane protein</topology>
    </subcellularLocation>
</comment>
<dbReference type="AlphaFoldDB" id="M2P7K1"/>
<feature type="transmembrane region" description="Helical" evidence="5">
    <location>
        <begin position="37"/>
        <end position="60"/>
    </location>
</feature>
<dbReference type="PATRIC" id="fig|999415.3.peg.1439"/>
<dbReference type="BioCyc" id="ECAT999415-HMP:GTTI-1457-MONOMER"/>
<gene>
    <name evidence="7" type="ORF">HMPREF9943_01413</name>
</gene>
<evidence type="ECO:0000256" key="1">
    <source>
        <dbReference type="ARBA" id="ARBA00004141"/>
    </source>
</evidence>
<dbReference type="InterPro" id="IPR004481">
    <property type="entry name" value="K/Na/Ca-exchanger"/>
</dbReference>
<dbReference type="PANTHER" id="PTHR10846:SF8">
    <property type="entry name" value="INNER MEMBRANE PROTEIN YRBG"/>
    <property type="match status" value="1"/>
</dbReference>
<dbReference type="GO" id="GO:0005262">
    <property type="term" value="F:calcium channel activity"/>
    <property type="evidence" value="ECO:0007669"/>
    <property type="project" value="TreeGrafter"/>
</dbReference>
<dbReference type="Pfam" id="PF01699">
    <property type="entry name" value="Na_Ca_ex"/>
    <property type="match status" value="2"/>
</dbReference>
<keyword evidence="4 5" id="KW-0472">Membrane</keyword>
<accession>M2P7K1</accession>
<dbReference type="eggNOG" id="COG0530">
    <property type="taxonomic scope" value="Bacteria"/>
</dbReference>
<evidence type="ECO:0000313" key="8">
    <source>
        <dbReference type="Proteomes" id="UP000011758"/>
    </source>
</evidence>
<feature type="transmembrane region" description="Helical" evidence="5">
    <location>
        <begin position="105"/>
        <end position="122"/>
    </location>
</feature>
<dbReference type="InterPro" id="IPR044880">
    <property type="entry name" value="NCX_ion-bd_dom_sf"/>
</dbReference>
<feature type="domain" description="Sodium/calcium exchanger membrane region" evidence="6">
    <location>
        <begin position="7"/>
        <end position="147"/>
    </location>
</feature>
<dbReference type="InterPro" id="IPR004837">
    <property type="entry name" value="NaCa_Exmemb"/>
</dbReference>
<feature type="transmembrane region" description="Helical" evidence="5">
    <location>
        <begin position="168"/>
        <end position="186"/>
    </location>
</feature>
<feature type="transmembrane region" description="Helical" evidence="5">
    <location>
        <begin position="80"/>
        <end position="98"/>
    </location>
</feature>
<dbReference type="GO" id="GO:0005886">
    <property type="term" value="C:plasma membrane"/>
    <property type="evidence" value="ECO:0007669"/>
    <property type="project" value="TreeGrafter"/>
</dbReference>